<feature type="transmembrane region" description="Helical" evidence="6">
    <location>
        <begin position="56"/>
        <end position="78"/>
    </location>
</feature>
<reference evidence="7 8" key="1">
    <citation type="submission" date="2023-05" db="EMBL/GenBank/DDBJ databases">
        <authorList>
            <person name="Gao F."/>
        </authorList>
    </citation>
    <scope>NUCLEOTIDE SEQUENCE [LARGE SCALE GENOMIC DNA]</scope>
    <source>
        <strain evidence="7 8">MIMF12</strain>
    </source>
</reference>
<sequence length="308" mass="31152">MILWLGVAKALEGVSDVTYGLMQRQERLDWVSRSTLLRGVLGLGLLAALFATTGSVALGAAGVALAGLVVLVAHDLPLARRLAPGGWWTRHIPADLPRLALPLGVVMGLVSFGSTLPRLFLEHAHGSAAVGVFSALSSVTVVGSLVVVALGTALTTRLSHLFASGERGGFVRLTLGLSGAAALFGVGLTLLAVVAGGPLLELLYGPDYAGEGPAFVWLSVGAALSYLASCAGFAVTAARRFREQLPLFAAVTVILALACAWLIPPHGVIGAAFAGLIGAGAQLAGSLLIVAGALRASLPPSPVPPGDL</sequence>
<evidence type="ECO:0000256" key="2">
    <source>
        <dbReference type="ARBA" id="ARBA00022475"/>
    </source>
</evidence>
<feature type="transmembrane region" description="Helical" evidence="6">
    <location>
        <begin position="132"/>
        <end position="154"/>
    </location>
</feature>
<comment type="caution">
    <text evidence="7">The sequence shown here is derived from an EMBL/GenBank/DDBJ whole genome shotgun (WGS) entry which is preliminary data.</text>
</comment>
<feature type="transmembrane region" description="Helical" evidence="6">
    <location>
        <begin position="269"/>
        <end position="294"/>
    </location>
</feature>
<keyword evidence="4 6" id="KW-1133">Transmembrane helix</keyword>
<protein>
    <recommendedName>
        <fullName evidence="9">Lipopolysaccharide biosynthesis protein</fullName>
    </recommendedName>
</protein>
<comment type="subcellular location">
    <subcellularLocation>
        <location evidence="1">Cell membrane</location>
        <topology evidence="1">Multi-pass membrane protein</topology>
    </subcellularLocation>
</comment>
<accession>A0ABT7JKA6</accession>
<feature type="transmembrane region" description="Helical" evidence="6">
    <location>
        <begin position="30"/>
        <end position="50"/>
    </location>
</feature>
<dbReference type="PANTHER" id="PTHR30250:SF11">
    <property type="entry name" value="O-ANTIGEN TRANSPORTER-RELATED"/>
    <property type="match status" value="1"/>
</dbReference>
<dbReference type="PANTHER" id="PTHR30250">
    <property type="entry name" value="PST FAMILY PREDICTED COLANIC ACID TRANSPORTER"/>
    <property type="match status" value="1"/>
</dbReference>
<dbReference type="RefSeq" id="WP_285524367.1">
    <property type="nucleotide sequence ID" value="NZ_JASNGB010000139.1"/>
</dbReference>
<gene>
    <name evidence="7" type="ORF">QOL99_12845</name>
</gene>
<evidence type="ECO:0000256" key="6">
    <source>
        <dbReference type="SAM" id="Phobius"/>
    </source>
</evidence>
<keyword evidence="5 6" id="KW-0472">Membrane</keyword>
<dbReference type="EMBL" id="JASNGB010000139">
    <property type="protein sequence ID" value="MDL2345032.1"/>
    <property type="molecule type" value="Genomic_DNA"/>
</dbReference>
<name>A0ABT7JKA6_9DEIO</name>
<evidence type="ECO:0000256" key="5">
    <source>
        <dbReference type="ARBA" id="ARBA00023136"/>
    </source>
</evidence>
<evidence type="ECO:0008006" key="9">
    <source>
        <dbReference type="Google" id="ProtNLM"/>
    </source>
</evidence>
<organism evidence="7 8">
    <name type="scientific">Deinococcus rhizophilus</name>
    <dbReference type="NCBI Taxonomy" id="3049544"/>
    <lineage>
        <taxon>Bacteria</taxon>
        <taxon>Thermotogati</taxon>
        <taxon>Deinococcota</taxon>
        <taxon>Deinococci</taxon>
        <taxon>Deinococcales</taxon>
        <taxon>Deinococcaceae</taxon>
        <taxon>Deinococcus</taxon>
    </lineage>
</organism>
<evidence type="ECO:0000256" key="3">
    <source>
        <dbReference type="ARBA" id="ARBA00022692"/>
    </source>
</evidence>
<evidence type="ECO:0000256" key="1">
    <source>
        <dbReference type="ARBA" id="ARBA00004651"/>
    </source>
</evidence>
<feature type="transmembrane region" description="Helical" evidence="6">
    <location>
        <begin position="215"/>
        <end position="238"/>
    </location>
</feature>
<feature type="transmembrane region" description="Helical" evidence="6">
    <location>
        <begin position="99"/>
        <end position="120"/>
    </location>
</feature>
<dbReference type="InterPro" id="IPR050833">
    <property type="entry name" value="Poly_Biosynth_Transport"/>
</dbReference>
<keyword evidence="3 6" id="KW-0812">Transmembrane</keyword>
<keyword evidence="8" id="KW-1185">Reference proteome</keyword>
<feature type="transmembrane region" description="Helical" evidence="6">
    <location>
        <begin position="175"/>
        <end position="195"/>
    </location>
</feature>
<evidence type="ECO:0000256" key="4">
    <source>
        <dbReference type="ARBA" id="ARBA00022989"/>
    </source>
</evidence>
<evidence type="ECO:0000313" key="7">
    <source>
        <dbReference type="EMBL" id="MDL2345032.1"/>
    </source>
</evidence>
<feature type="transmembrane region" description="Helical" evidence="6">
    <location>
        <begin position="245"/>
        <end position="263"/>
    </location>
</feature>
<keyword evidence="2" id="KW-1003">Cell membrane</keyword>
<dbReference type="Proteomes" id="UP001302059">
    <property type="component" value="Unassembled WGS sequence"/>
</dbReference>
<proteinExistence type="predicted"/>
<evidence type="ECO:0000313" key="8">
    <source>
        <dbReference type="Proteomes" id="UP001302059"/>
    </source>
</evidence>